<keyword evidence="7" id="KW-1185">Reference proteome</keyword>
<dbReference type="PANTHER" id="PTHR11274">
    <property type="entry name" value="RAD25/XP-B DNA REPAIR HELICASE"/>
    <property type="match status" value="1"/>
</dbReference>
<evidence type="ECO:0000256" key="4">
    <source>
        <dbReference type="ARBA" id="ARBA00022840"/>
    </source>
</evidence>
<name>A0A081XPH7_STRTO</name>
<dbReference type="EMBL" id="JFCB01000017">
    <property type="protein sequence ID" value="KES05450.1"/>
    <property type="molecule type" value="Genomic_DNA"/>
</dbReference>
<feature type="domain" description="Helicase C-terminal" evidence="5">
    <location>
        <begin position="161"/>
        <end position="329"/>
    </location>
</feature>
<accession>A0A081XPH7</accession>
<evidence type="ECO:0000313" key="6">
    <source>
        <dbReference type="EMBL" id="KES05450.1"/>
    </source>
</evidence>
<dbReference type="InterPro" id="IPR001650">
    <property type="entry name" value="Helicase_C-like"/>
</dbReference>
<gene>
    <name evidence="6" type="ORF">BU52_19615</name>
</gene>
<dbReference type="SMART" id="SM00490">
    <property type="entry name" value="HELICc"/>
    <property type="match status" value="1"/>
</dbReference>
<organism evidence="6 7">
    <name type="scientific">Streptomyces toyocaensis</name>
    <dbReference type="NCBI Taxonomy" id="55952"/>
    <lineage>
        <taxon>Bacteria</taxon>
        <taxon>Bacillati</taxon>
        <taxon>Actinomycetota</taxon>
        <taxon>Actinomycetes</taxon>
        <taxon>Kitasatosporales</taxon>
        <taxon>Streptomycetaceae</taxon>
        <taxon>Streptomyces</taxon>
    </lineage>
</organism>
<proteinExistence type="predicted"/>
<comment type="caution">
    <text evidence="6">The sequence shown here is derived from an EMBL/GenBank/DDBJ whole genome shotgun (WGS) entry which is preliminary data.</text>
</comment>
<dbReference type="GO" id="GO:0004386">
    <property type="term" value="F:helicase activity"/>
    <property type="evidence" value="ECO:0007669"/>
    <property type="project" value="UniProtKB-KW"/>
</dbReference>
<keyword evidence="1" id="KW-0547">Nucleotide-binding</keyword>
<evidence type="ECO:0000256" key="1">
    <source>
        <dbReference type="ARBA" id="ARBA00022741"/>
    </source>
</evidence>
<evidence type="ECO:0000256" key="2">
    <source>
        <dbReference type="ARBA" id="ARBA00022801"/>
    </source>
</evidence>
<dbReference type="Proteomes" id="UP000028341">
    <property type="component" value="Unassembled WGS sequence"/>
</dbReference>
<dbReference type="Gene3D" id="3.40.50.300">
    <property type="entry name" value="P-loop containing nucleotide triphosphate hydrolases"/>
    <property type="match status" value="1"/>
</dbReference>
<dbReference type="InterPro" id="IPR050615">
    <property type="entry name" value="ATP-dep_DNA_Helicase"/>
</dbReference>
<keyword evidence="3" id="KW-0347">Helicase</keyword>
<evidence type="ECO:0000256" key="3">
    <source>
        <dbReference type="ARBA" id="ARBA00022806"/>
    </source>
</evidence>
<protein>
    <recommendedName>
        <fullName evidence="5">Helicase C-terminal domain-containing protein</fullName>
    </recommendedName>
</protein>
<evidence type="ECO:0000313" key="7">
    <source>
        <dbReference type="Proteomes" id="UP000028341"/>
    </source>
</evidence>
<dbReference type="eggNOG" id="COG1061">
    <property type="taxonomic scope" value="Bacteria"/>
</dbReference>
<dbReference type="InterPro" id="IPR027417">
    <property type="entry name" value="P-loop_NTPase"/>
</dbReference>
<reference evidence="6 7" key="1">
    <citation type="submission" date="2014-02" db="EMBL/GenBank/DDBJ databases">
        <title>The genome announcement of Streptomyces toyocaensis NRRL15009.</title>
        <authorList>
            <person name="Hong H.-J."/>
            <person name="Kwun M.J."/>
        </authorList>
    </citation>
    <scope>NUCLEOTIDE SEQUENCE [LARGE SCALE GENOMIC DNA]</scope>
    <source>
        <strain evidence="6 7">NRRL 15009</strain>
    </source>
</reference>
<evidence type="ECO:0000259" key="5">
    <source>
        <dbReference type="PROSITE" id="PS51194"/>
    </source>
</evidence>
<dbReference type="SUPFAM" id="SSF52540">
    <property type="entry name" value="P-loop containing nucleoside triphosphate hydrolases"/>
    <property type="match status" value="1"/>
</dbReference>
<sequence length="360" mass="40618">MVITTAGSLTPRGEDVADDEHFVQRQLARHRGRIMVIGDEMHSLGTPARLNALPPNPTLTLGLSATPKRHGDDEGTHALLSYFGDPVASISIKQAIYQYNALVPYDYLPFRIELTEDEAKRYRQISQRIAAAFAKGDELAAEAQIRARTRLTQHATGKHDRLRQLMASGLKGQTHQIIYVAEGKNPETDFPALKKTEKMLRKEFGMRIECYYGETDRNRREVLQERLASGDIQALLAMKCLDEGVDIPSARIGVITASTQNPRQFVQRRGRLLRRDPNNPKSHAVIYDFIVMPPRPAGEPSDSEKRLIAGELSRAAELAEAARNREALLTIIEWAYEYGLRPVDQPWMSMTEDDEMEEWA</sequence>
<dbReference type="PROSITE" id="PS51194">
    <property type="entry name" value="HELICASE_CTER"/>
    <property type="match status" value="1"/>
</dbReference>
<dbReference type="PANTHER" id="PTHR11274:SF0">
    <property type="entry name" value="GENERAL TRANSCRIPTION AND DNA REPAIR FACTOR IIH HELICASE SUBUNIT XPB"/>
    <property type="match status" value="1"/>
</dbReference>
<keyword evidence="4" id="KW-0067">ATP-binding</keyword>
<dbReference type="Pfam" id="PF00271">
    <property type="entry name" value="Helicase_C"/>
    <property type="match status" value="1"/>
</dbReference>
<keyword evidence="2" id="KW-0378">Hydrolase</keyword>
<dbReference type="STRING" id="55952.BU52_19615"/>
<dbReference type="GO" id="GO:0016787">
    <property type="term" value="F:hydrolase activity"/>
    <property type="evidence" value="ECO:0007669"/>
    <property type="project" value="UniProtKB-KW"/>
</dbReference>
<dbReference type="GO" id="GO:0005524">
    <property type="term" value="F:ATP binding"/>
    <property type="evidence" value="ECO:0007669"/>
    <property type="project" value="UniProtKB-KW"/>
</dbReference>
<dbReference type="AlphaFoldDB" id="A0A081XPH7"/>